<evidence type="ECO:0000256" key="1">
    <source>
        <dbReference type="SAM" id="MobiDB-lite"/>
    </source>
</evidence>
<dbReference type="Proteomes" id="UP000593571">
    <property type="component" value="Unassembled WGS sequence"/>
</dbReference>
<keyword evidence="3" id="KW-1185">Reference proteome</keyword>
<dbReference type="EMBL" id="JACASE010000010">
    <property type="protein sequence ID" value="KAF6431734.1"/>
    <property type="molecule type" value="Genomic_DNA"/>
</dbReference>
<feature type="region of interest" description="Disordered" evidence="1">
    <location>
        <begin position="35"/>
        <end position="55"/>
    </location>
</feature>
<dbReference type="AlphaFoldDB" id="A0A7J8E8K0"/>
<name>A0A7J8E8K0_ROUAE</name>
<evidence type="ECO:0000313" key="2">
    <source>
        <dbReference type="EMBL" id="KAF6431734.1"/>
    </source>
</evidence>
<reference evidence="2 3" key="1">
    <citation type="journal article" date="2020" name="Nature">
        <title>Six reference-quality genomes reveal evolution of bat adaptations.</title>
        <authorList>
            <person name="Jebb D."/>
            <person name="Huang Z."/>
            <person name="Pippel M."/>
            <person name="Hughes G.M."/>
            <person name="Lavrichenko K."/>
            <person name="Devanna P."/>
            <person name="Winkler S."/>
            <person name="Jermiin L.S."/>
            <person name="Skirmuntt E.C."/>
            <person name="Katzourakis A."/>
            <person name="Burkitt-Gray L."/>
            <person name="Ray D.A."/>
            <person name="Sullivan K.A.M."/>
            <person name="Roscito J.G."/>
            <person name="Kirilenko B.M."/>
            <person name="Davalos L.M."/>
            <person name="Corthals A.P."/>
            <person name="Power M.L."/>
            <person name="Jones G."/>
            <person name="Ransome R.D."/>
            <person name="Dechmann D.K.N."/>
            <person name="Locatelli A.G."/>
            <person name="Puechmaille S.J."/>
            <person name="Fedrigo O."/>
            <person name="Jarvis E.D."/>
            <person name="Hiller M."/>
            <person name="Vernes S.C."/>
            <person name="Myers E.W."/>
            <person name="Teeling E.C."/>
        </authorList>
    </citation>
    <scope>NUCLEOTIDE SEQUENCE [LARGE SCALE GENOMIC DNA]</scope>
    <source>
        <strain evidence="2">MRouAeg1</strain>
        <tissue evidence="2">Muscle</tissue>
    </source>
</reference>
<evidence type="ECO:0000313" key="3">
    <source>
        <dbReference type="Proteomes" id="UP000593571"/>
    </source>
</evidence>
<sequence length="122" mass="13509">MMSSNISVLKIPISSVGTGTSSFITARQELLAHDPRVQGSSHCPASQQGARSSSQSPALPLRFFYVESHSCYRAKSWGHGVWFHFHLSLGVRWLPVLCSYEVPLSLITHVYPQKMLPLLAIT</sequence>
<comment type="caution">
    <text evidence="2">The sequence shown here is derived from an EMBL/GenBank/DDBJ whole genome shotgun (WGS) entry which is preliminary data.</text>
</comment>
<proteinExistence type="predicted"/>
<protein>
    <submittedName>
        <fullName evidence="2">Uncharacterized protein</fullName>
    </submittedName>
</protein>
<accession>A0A7J8E8K0</accession>
<gene>
    <name evidence="2" type="ORF">HJG63_008214</name>
</gene>
<feature type="compositionally biased region" description="Low complexity" evidence="1">
    <location>
        <begin position="45"/>
        <end position="55"/>
    </location>
</feature>
<organism evidence="2 3">
    <name type="scientific">Rousettus aegyptiacus</name>
    <name type="common">Egyptian fruit bat</name>
    <name type="synonym">Pteropus aegyptiacus</name>
    <dbReference type="NCBI Taxonomy" id="9407"/>
    <lineage>
        <taxon>Eukaryota</taxon>
        <taxon>Metazoa</taxon>
        <taxon>Chordata</taxon>
        <taxon>Craniata</taxon>
        <taxon>Vertebrata</taxon>
        <taxon>Euteleostomi</taxon>
        <taxon>Mammalia</taxon>
        <taxon>Eutheria</taxon>
        <taxon>Laurasiatheria</taxon>
        <taxon>Chiroptera</taxon>
        <taxon>Yinpterochiroptera</taxon>
        <taxon>Pteropodoidea</taxon>
        <taxon>Pteropodidae</taxon>
        <taxon>Rousettinae</taxon>
        <taxon>Rousettus</taxon>
    </lineage>
</organism>